<gene>
    <name evidence="1" type="ORF">SLEP1_g4794</name>
</gene>
<organism evidence="1 2">
    <name type="scientific">Rubroshorea leprosula</name>
    <dbReference type="NCBI Taxonomy" id="152421"/>
    <lineage>
        <taxon>Eukaryota</taxon>
        <taxon>Viridiplantae</taxon>
        <taxon>Streptophyta</taxon>
        <taxon>Embryophyta</taxon>
        <taxon>Tracheophyta</taxon>
        <taxon>Spermatophyta</taxon>
        <taxon>Magnoliopsida</taxon>
        <taxon>eudicotyledons</taxon>
        <taxon>Gunneridae</taxon>
        <taxon>Pentapetalae</taxon>
        <taxon>rosids</taxon>
        <taxon>malvids</taxon>
        <taxon>Malvales</taxon>
        <taxon>Dipterocarpaceae</taxon>
        <taxon>Rubroshorea</taxon>
    </lineage>
</organism>
<accession>A0AAV5I0L6</accession>
<dbReference type="Proteomes" id="UP001054252">
    <property type="component" value="Unassembled WGS sequence"/>
</dbReference>
<protein>
    <submittedName>
        <fullName evidence="1">Uncharacterized protein</fullName>
    </submittedName>
</protein>
<dbReference type="PANTHER" id="PTHR35317:SF31">
    <property type="entry name" value="DUF4219 DOMAIN-CONTAINING PROTEIN"/>
    <property type="match status" value="1"/>
</dbReference>
<evidence type="ECO:0000313" key="2">
    <source>
        <dbReference type="Proteomes" id="UP001054252"/>
    </source>
</evidence>
<proteinExistence type="predicted"/>
<dbReference type="PANTHER" id="PTHR35317">
    <property type="entry name" value="OS04G0629600 PROTEIN"/>
    <property type="match status" value="1"/>
</dbReference>
<keyword evidence="2" id="KW-1185">Reference proteome</keyword>
<dbReference type="EMBL" id="BPVZ01000004">
    <property type="protein sequence ID" value="GKU90850.1"/>
    <property type="molecule type" value="Genomic_DNA"/>
</dbReference>
<dbReference type="AlphaFoldDB" id="A0AAV5I0L6"/>
<sequence>MKEFSDRLMKVVNKIRLQWEELFDKAVVEKVLVSLPEKFEHKIPSLEDSKDLSQFSLNELVNALQAVEQRKALRLENNVERAYLANDRDKAIAKDDDNKQLGD</sequence>
<name>A0AAV5I0L6_9ROSI</name>
<comment type="caution">
    <text evidence="1">The sequence shown here is derived from an EMBL/GenBank/DDBJ whole genome shotgun (WGS) entry which is preliminary data.</text>
</comment>
<dbReference type="Pfam" id="PF14223">
    <property type="entry name" value="Retrotran_gag_2"/>
    <property type="match status" value="1"/>
</dbReference>
<evidence type="ECO:0000313" key="1">
    <source>
        <dbReference type="EMBL" id="GKU90850.1"/>
    </source>
</evidence>
<reference evidence="1 2" key="1">
    <citation type="journal article" date="2021" name="Commun. Biol.">
        <title>The genome of Shorea leprosula (Dipterocarpaceae) highlights the ecological relevance of drought in aseasonal tropical rainforests.</title>
        <authorList>
            <person name="Ng K.K.S."/>
            <person name="Kobayashi M.J."/>
            <person name="Fawcett J.A."/>
            <person name="Hatakeyama M."/>
            <person name="Paape T."/>
            <person name="Ng C.H."/>
            <person name="Ang C.C."/>
            <person name="Tnah L.H."/>
            <person name="Lee C.T."/>
            <person name="Nishiyama T."/>
            <person name="Sese J."/>
            <person name="O'Brien M.J."/>
            <person name="Copetti D."/>
            <person name="Mohd Noor M.I."/>
            <person name="Ong R.C."/>
            <person name="Putra M."/>
            <person name="Sireger I.Z."/>
            <person name="Indrioko S."/>
            <person name="Kosugi Y."/>
            <person name="Izuno A."/>
            <person name="Isagi Y."/>
            <person name="Lee S.L."/>
            <person name="Shimizu K.K."/>
        </authorList>
    </citation>
    <scope>NUCLEOTIDE SEQUENCE [LARGE SCALE GENOMIC DNA]</scope>
    <source>
        <strain evidence="1">214</strain>
    </source>
</reference>